<dbReference type="Proteomes" id="UP001596270">
    <property type="component" value="Unassembled WGS sequence"/>
</dbReference>
<dbReference type="SUPFAM" id="SSF56425">
    <property type="entry name" value="Succinate dehydrogenase/fumarate reductase flavoprotein, catalytic domain"/>
    <property type="match status" value="1"/>
</dbReference>
<dbReference type="PANTHER" id="PTHR43400">
    <property type="entry name" value="FUMARATE REDUCTASE"/>
    <property type="match status" value="1"/>
</dbReference>
<comment type="cofactor">
    <cofactor evidence="1">
        <name>FAD</name>
        <dbReference type="ChEBI" id="CHEBI:57692"/>
    </cofactor>
</comment>
<dbReference type="SUPFAM" id="SSF51905">
    <property type="entry name" value="FAD/NAD(P)-binding domain"/>
    <property type="match status" value="1"/>
</dbReference>
<protein>
    <submittedName>
        <fullName evidence="6">FAD-dependent oxidoreductase</fullName>
    </submittedName>
</protein>
<dbReference type="PANTHER" id="PTHR43400:SF7">
    <property type="entry name" value="FAD-DEPENDENT OXIDOREDUCTASE 2 FAD BINDING DOMAIN-CONTAINING PROTEIN"/>
    <property type="match status" value="1"/>
</dbReference>
<name>A0ABW1U5Q9_9BURK</name>
<keyword evidence="3" id="KW-0274">FAD</keyword>
<keyword evidence="2" id="KW-0285">Flavoprotein</keyword>
<dbReference type="EMBL" id="JBHSRS010000084">
    <property type="protein sequence ID" value="MFC6284905.1"/>
    <property type="molecule type" value="Genomic_DNA"/>
</dbReference>
<dbReference type="InterPro" id="IPR003953">
    <property type="entry name" value="FAD-dep_OxRdtase_2_FAD-bd"/>
</dbReference>
<evidence type="ECO:0000256" key="1">
    <source>
        <dbReference type="ARBA" id="ARBA00001974"/>
    </source>
</evidence>
<feature type="domain" description="FAD-dependent oxidoreductase 2 FAD-binding" evidence="5">
    <location>
        <begin position="10"/>
        <end position="443"/>
    </location>
</feature>
<evidence type="ECO:0000259" key="5">
    <source>
        <dbReference type="Pfam" id="PF00890"/>
    </source>
</evidence>
<evidence type="ECO:0000256" key="3">
    <source>
        <dbReference type="ARBA" id="ARBA00022827"/>
    </source>
</evidence>
<evidence type="ECO:0000313" key="7">
    <source>
        <dbReference type="Proteomes" id="UP001596270"/>
    </source>
</evidence>
<organism evidence="6 7">
    <name type="scientific">Polaromonas aquatica</name>
    <dbReference type="NCBI Taxonomy" id="332657"/>
    <lineage>
        <taxon>Bacteria</taxon>
        <taxon>Pseudomonadati</taxon>
        <taxon>Pseudomonadota</taxon>
        <taxon>Betaproteobacteria</taxon>
        <taxon>Burkholderiales</taxon>
        <taxon>Comamonadaceae</taxon>
        <taxon>Polaromonas</taxon>
    </lineage>
</organism>
<dbReference type="InterPro" id="IPR050315">
    <property type="entry name" value="FAD-oxidoreductase_2"/>
</dbReference>
<dbReference type="InterPro" id="IPR027477">
    <property type="entry name" value="Succ_DH/fumarate_Rdtase_cat_sf"/>
</dbReference>
<dbReference type="Gene3D" id="3.90.700.10">
    <property type="entry name" value="Succinate dehydrogenase/fumarate reductase flavoprotein, catalytic domain"/>
    <property type="match status" value="1"/>
</dbReference>
<dbReference type="Pfam" id="PF00890">
    <property type="entry name" value="FAD_binding_2"/>
    <property type="match status" value="1"/>
</dbReference>
<dbReference type="InterPro" id="IPR036188">
    <property type="entry name" value="FAD/NAD-bd_sf"/>
</dbReference>
<gene>
    <name evidence="6" type="ORF">ACFQND_27075</name>
</gene>
<dbReference type="Gene3D" id="3.50.50.60">
    <property type="entry name" value="FAD/NAD(P)-binding domain"/>
    <property type="match status" value="1"/>
</dbReference>
<comment type="caution">
    <text evidence="6">The sequence shown here is derived from an EMBL/GenBank/DDBJ whole genome shotgun (WGS) entry which is preliminary data.</text>
</comment>
<evidence type="ECO:0000256" key="2">
    <source>
        <dbReference type="ARBA" id="ARBA00022630"/>
    </source>
</evidence>
<reference evidence="7" key="1">
    <citation type="journal article" date="2019" name="Int. J. Syst. Evol. Microbiol.">
        <title>The Global Catalogue of Microorganisms (GCM) 10K type strain sequencing project: providing services to taxonomists for standard genome sequencing and annotation.</title>
        <authorList>
            <consortium name="The Broad Institute Genomics Platform"/>
            <consortium name="The Broad Institute Genome Sequencing Center for Infectious Disease"/>
            <person name="Wu L."/>
            <person name="Ma J."/>
        </authorList>
    </citation>
    <scope>NUCLEOTIDE SEQUENCE [LARGE SCALE GENOMIC DNA]</scope>
    <source>
        <strain evidence="7">CCUG 39402</strain>
    </source>
</reference>
<evidence type="ECO:0000256" key="4">
    <source>
        <dbReference type="ARBA" id="ARBA00023002"/>
    </source>
</evidence>
<dbReference type="RefSeq" id="WP_371439426.1">
    <property type="nucleotide sequence ID" value="NZ_JBHSRS010000084.1"/>
</dbReference>
<accession>A0ABW1U5Q9</accession>
<sequence length="478" mass="50276">MFEKKSLVADVAVIGGGLAGMVSALCCAMHGRRVVVLEKLTDQRYVCNSRIASGVFHVAMTTPQTSPQALQARMASRNPGGRPELVKALSDDALQAIHWLRDNTDARFIRAGAEALYDYVLAPPSVARTGRQWQGRGADVLLRNLEARLVSGGGQLMRGIRAERLLMEGSACAGVEGLMSDALPFEVRSSCVVIADGGFQGSDELLARYVCAHPSRLVHRNTRTGAGDGLRMALAAGAGMTMDPGFYGHVQSRSGLTDDSLWPYPWLDELVRCSILVTADGHRFADEGRGGIYLANQIARLPDPASSIVIADAAAWEGPAADRPTGPNPKLLLAGGTIFKANNLGELAIMASINPQGLLSEVARYNEAVASETCGMLDPARTVSDFKPWPISRSPFYAIPAAAGITYTLGGISVDAASRVLKTSGDVLPGLYAAGSAAGGLEGGEGAAYFGGLVKAAVTGLRAAKDICSRKFPDRSPH</sequence>
<keyword evidence="4" id="KW-0560">Oxidoreductase</keyword>
<proteinExistence type="predicted"/>
<evidence type="ECO:0000313" key="6">
    <source>
        <dbReference type="EMBL" id="MFC6284905.1"/>
    </source>
</evidence>
<keyword evidence="7" id="KW-1185">Reference proteome</keyword>